<evidence type="ECO:0000313" key="14">
    <source>
        <dbReference type="EMBL" id="MBB6249572.1"/>
    </source>
</evidence>
<evidence type="ECO:0000256" key="6">
    <source>
        <dbReference type="ARBA" id="ARBA00022556"/>
    </source>
</evidence>
<dbReference type="SUPFAM" id="SSF52540">
    <property type="entry name" value="P-loop containing nucleoside triphosphate hydrolases"/>
    <property type="match status" value="1"/>
</dbReference>
<comment type="caution">
    <text evidence="14">The sequence shown here is derived from an EMBL/GenBank/DDBJ whole genome shotgun (WGS) entry which is preliminary data.</text>
</comment>
<evidence type="ECO:0000256" key="1">
    <source>
        <dbReference type="ARBA" id="ARBA00002274"/>
    </source>
</evidence>
<evidence type="ECO:0000256" key="5">
    <source>
        <dbReference type="ARBA" id="ARBA00022516"/>
    </source>
</evidence>
<evidence type="ECO:0000256" key="9">
    <source>
        <dbReference type="ARBA" id="ARBA00022777"/>
    </source>
</evidence>
<dbReference type="Pfam" id="PF02606">
    <property type="entry name" value="LpxK"/>
    <property type="match status" value="1"/>
</dbReference>
<dbReference type="PANTHER" id="PTHR42724:SF1">
    <property type="entry name" value="TETRAACYLDISACCHARIDE 4'-KINASE, MITOCHONDRIAL-RELATED"/>
    <property type="match status" value="1"/>
</dbReference>
<keyword evidence="6 13" id="KW-0441">Lipid A biosynthesis</keyword>
<dbReference type="UniPathway" id="UPA00359">
    <property type="reaction ID" value="UER00482"/>
</dbReference>
<reference evidence="14 15" key="1">
    <citation type="submission" date="2020-08" db="EMBL/GenBank/DDBJ databases">
        <title>Genomic Encyclopedia of Type Strains, Phase IV (KMG-IV): sequencing the most valuable type-strain genomes for metagenomic binning, comparative biology and taxonomic classification.</title>
        <authorList>
            <person name="Goeker M."/>
        </authorList>
    </citation>
    <scope>NUCLEOTIDE SEQUENCE [LARGE SCALE GENOMIC DNA]</scope>
    <source>
        <strain evidence="14 15">DSM 22198</strain>
    </source>
</reference>
<dbReference type="GO" id="GO:0009029">
    <property type="term" value="F:lipid-A 4'-kinase activity"/>
    <property type="evidence" value="ECO:0007669"/>
    <property type="project" value="UniProtKB-UniRule"/>
</dbReference>
<gene>
    <name evidence="13" type="primary">lpxK</name>
    <name evidence="14" type="ORF">FHS74_000105</name>
</gene>
<dbReference type="GO" id="GO:0005524">
    <property type="term" value="F:ATP binding"/>
    <property type="evidence" value="ECO:0007669"/>
    <property type="project" value="UniProtKB-UniRule"/>
</dbReference>
<evidence type="ECO:0000256" key="10">
    <source>
        <dbReference type="ARBA" id="ARBA00022840"/>
    </source>
</evidence>
<sequence>MKAPGFWYRQAGWAAALLGPLGALYAAGARHRQVGATPQPAGIPVICVGNLVAGGAGKTPLAEAVMRRLRARGIDAQYLSRGYGGRLRGPLRVDPAQHRAADVGDEPLLLSASAPAWISADRLAGARAARDGGAQAVVMDDGFQNPALAKDLSLLVVDGGAGFGNGRVIPAGPLREDLADGLRRAHGVVIVGADRLDARRTVATLAPALPVLTARLVPDPAVAARLSGHPVLAFAGIGRPQKFFDTCLELGLSVAERVFFPDHHPYTREEIARLLDRAAAIGATPLTTQKDWVRLPAEAQARVTALPVVLRFDNDGALDGLLDSVTRDRPWPTTAPCAAP</sequence>
<keyword evidence="15" id="KW-1185">Reference proteome</keyword>
<proteinExistence type="inferred from homology"/>
<evidence type="ECO:0000256" key="8">
    <source>
        <dbReference type="ARBA" id="ARBA00022741"/>
    </source>
</evidence>
<evidence type="ECO:0000256" key="12">
    <source>
        <dbReference type="ARBA" id="ARBA00029757"/>
    </source>
</evidence>
<name>A0A7X0ATT4_9PROT</name>
<dbReference type="EC" id="2.7.1.130" evidence="3 13"/>
<dbReference type="Proteomes" id="UP000539175">
    <property type="component" value="Unassembled WGS sequence"/>
</dbReference>
<evidence type="ECO:0000256" key="13">
    <source>
        <dbReference type="HAMAP-Rule" id="MF_00409"/>
    </source>
</evidence>
<dbReference type="EMBL" id="JACIIZ010000001">
    <property type="protein sequence ID" value="MBB6249572.1"/>
    <property type="molecule type" value="Genomic_DNA"/>
</dbReference>
<keyword evidence="5 13" id="KW-0444">Lipid biosynthesis</keyword>
<comment type="catalytic activity">
    <reaction evidence="13">
        <text>a lipid A disaccharide + ATP = a lipid IVA + ADP + H(+)</text>
        <dbReference type="Rhea" id="RHEA:67840"/>
        <dbReference type="ChEBI" id="CHEBI:15378"/>
        <dbReference type="ChEBI" id="CHEBI:30616"/>
        <dbReference type="ChEBI" id="CHEBI:176343"/>
        <dbReference type="ChEBI" id="CHEBI:176425"/>
        <dbReference type="ChEBI" id="CHEBI:456216"/>
        <dbReference type="EC" id="2.7.1.130"/>
    </reaction>
</comment>
<keyword evidence="9 13" id="KW-0418">Kinase</keyword>
<dbReference type="InterPro" id="IPR003758">
    <property type="entry name" value="LpxK"/>
</dbReference>
<organism evidence="14 15">
    <name type="scientific">Nitrospirillum iridis</name>
    <dbReference type="NCBI Taxonomy" id="765888"/>
    <lineage>
        <taxon>Bacteria</taxon>
        <taxon>Pseudomonadati</taxon>
        <taxon>Pseudomonadota</taxon>
        <taxon>Alphaproteobacteria</taxon>
        <taxon>Rhodospirillales</taxon>
        <taxon>Azospirillaceae</taxon>
        <taxon>Nitrospirillum</taxon>
    </lineage>
</organism>
<comment type="pathway">
    <text evidence="2 13">Glycolipid biosynthesis; lipid IV(A) biosynthesis; lipid IV(A) from (3R)-3-hydroxytetradecanoyl-[acyl-carrier-protein] and UDP-N-acetyl-alpha-D-glucosamine: step 6/6.</text>
</comment>
<comment type="function">
    <text evidence="1 13">Transfers the gamma-phosphate of ATP to the 4'-position of a tetraacyldisaccharide 1-phosphate intermediate (termed DS-1-P) to form tetraacyldisaccharide 1,4'-bis-phosphate (lipid IVA).</text>
</comment>
<evidence type="ECO:0000256" key="4">
    <source>
        <dbReference type="ARBA" id="ARBA00016436"/>
    </source>
</evidence>
<dbReference type="RefSeq" id="WP_184796431.1">
    <property type="nucleotide sequence ID" value="NZ_JACIIZ010000001.1"/>
</dbReference>
<dbReference type="NCBIfam" id="TIGR00682">
    <property type="entry name" value="lpxK"/>
    <property type="match status" value="1"/>
</dbReference>
<protein>
    <recommendedName>
        <fullName evidence="4 13">Tetraacyldisaccharide 4'-kinase</fullName>
        <ecNumber evidence="3 13">2.7.1.130</ecNumber>
    </recommendedName>
    <alternativeName>
        <fullName evidence="12 13">Lipid A 4'-kinase</fullName>
    </alternativeName>
</protein>
<dbReference type="InterPro" id="IPR027417">
    <property type="entry name" value="P-loop_NTPase"/>
</dbReference>
<dbReference type="GO" id="GO:0005886">
    <property type="term" value="C:plasma membrane"/>
    <property type="evidence" value="ECO:0007669"/>
    <property type="project" value="TreeGrafter"/>
</dbReference>
<comment type="similarity">
    <text evidence="13">Belongs to the LpxK family.</text>
</comment>
<dbReference type="HAMAP" id="MF_00409">
    <property type="entry name" value="LpxK"/>
    <property type="match status" value="1"/>
</dbReference>
<keyword evidence="10 13" id="KW-0067">ATP-binding</keyword>
<dbReference type="GO" id="GO:0009244">
    <property type="term" value="P:lipopolysaccharide core region biosynthetic process"/>
    <property type="evidence" value="ECO:0007669"/>
    <property type="project" value="TreeGrafter"/>
</dbReference>
<dbReference type="PANTHER" id="PTHR42724">
    <property type="entry name" value="TETRAACYLDISACCHARIDE 4'-KINASE"/>
    <property type="match status" value="1"/>
</dbReference>
<keyword evidence="11 13" id="KW-0443">Lipid metabolism</keyword>
<keyword evidence="7 13" id="KW-0808">Transferase</keyword>
<evidence type="ECO:0000256" key="2">
    <source>
        <dbReference type="ARBA" id="ARBA00004870"/>
    </source>
</evidence>
<dbReference type="AlphaFoldDB" id="A0A7X0ATT4"/>
<evidence type="ECO:0000256" key="7">
    <source>
        <dbReference type="ARBA" id="ARBA00022679"/>
    </source>
</evidence>
<dbReference type="GO" id="GO:0009245">
    <property type="term" value="P:lipid A biosynthetic process"/>
    <property type="evidence" value="ECO:0007669"/>
    <property type="project" value="UniProtKB-UniRule"/>
</dbReference>
<feature type="binding site" evidence="13">
    <location>
        <begin position="52"/>
        <end position="59"/>
    </location>
    <ligand>
        <name>ATP</name>
        <dbReference type="ChEBI" id="CHEBI:30616"/>
    </ligand>
</feature>
<evidence type="ECO:0000256" key="11">
    <source>
        <dbReference type="ARBA" id="ARBA00023098"/>
    </source>
</evidence>
<accession>A0A7X0ATT4</accession>
<evidence type="ECO:0000313" key="15">
    <source>
        <dbReference type="Proteomes" id="UP000539175"/>
    </source>
</evidence>
<evidence type="ECO:0000256" key="3">
    <source>
        <dbReference type="ARBA" id="ARBA00012071"/>
    </source>
</evidence>
<keyword evidence="8 13" id="KW-0547">Nucleotide-binding</keyword>